<name>A0A667X6L1_9TELE</name>
<organism evidence="2 3">
    <name type="scientific">Myripristis murdjan</name>
    <name type="common">pinecone soldierfish</name>
    <dbReference type="NCBI Taxonomy" id="586833"/>
    <lineage>
        <taxon>Eukaryota</taxon>
        <taxon>Metazoa</taxon>
        <taxon>Chordata</taxon>
        <taxon>Craniata</taxon>
        <taxon>Vertebrata</taxon>
        <taxon>Euteleostomi</taxon>
        <taxon>Actinopterygii</taxon>
        <taxon>Neopterygii</taxon>
        <taxon>Teleostei</taxon>
        <taxon>Neoteleostei</taxon>
        <taxon>Acanthomorphata</taxon>
        <taxon>Holocentriformes</taxon>
        <taxon>Holocentridae</taxon>
        <taxon>Myripristis</taxon>
    </lineage>
</organism>
<reference evidence="2" key="1">
    <citation type="submission" date="2019-06" db="EMBL/GenBank/DDBJ databases">
        <authorList>
            <consortium name="Wellcome Sanger Institute Data Sharing"/>
        </authorList>
    </citation>
    <scope>NUCLEOTIDE SEQUENCE [LARGE SCALE GENOMIC DNA]</scope>
</reference>
<dbReference type="InterPro" id="IPR000008">
    <property type="entry name" value="C2_dom"/>
</dbReference>
<evidence type="ECO:0000313" key="2">
    <source>
        <dbReference type="Ensembl" id="ENSMMDP00005010882.1"/>
    </source>
</evidence>
<reference evidence="2" key="2">
    <citation type="submission" date="2025-08" db="UniProtKB">
        <authorList>
            <consortium name="Ensembl"/>
        </authorList>
    </citation>
    <scope>IDENTIFICATION</scope>
</reference>
<dbReference type="Proteomes" id="UP000472263">
    <property type="component" value="Chromosome 7"/>
</dbReference>
<dbReference type="GO" id="GO:0001771">
    <property type="term" value="P:immunological synapse formation"/>
    <property type="evidence" value="ECO:0007669"/>
    <property type="project" value="TreeGrafter"/>
</dbReference>
<reference evidence="2" key="3">
    <citation type="submission" date="2025-09" db="UniProtKB">
        <authorList>
            <consortium name="Ensembl"/>
        </authorList>
    </citation>
    <scope>IDENTIFICATION</scope>
</reference>
<dbReference type="InParanoid" id="A0A667X6L1"/>
<dbReference type="Ensembl" id="ENSMMDT00005011218.1">
    <property type="protein sequence ID" value="ENSMMDP00005010882.1"/>
    <property type="gene ID" value="ENSMMDG00005005895.1"/>
</dbReference>
<protein>
    <recommendedName>
        <fullName evidence="1">C2 domain-containing protein</fullName>
    </recommendedName>
</protein>
<dbReference type="Gene3D" id="2.60.40.150">
    <property type="entry name" value="C2 domain"/>
    <property type="match status" value="1"/>
</dbReference>
<evidence type="ECO:0000259" key="1">
    <source>
        <dbReference type="PROSITE" id="PS50004"/>
    </source>
</evidence>
<dbReference type="GO" id="GO:0051607">
    <property type="term" value="P:defense response to virus"/>
    <property type="evidence" value="ECO:0007669"/>
    <property type="project" value="TreeGrafter"/>
</dbReference>
<dbReference type="Pfam" id="PF00168">
    <property type="entry name" value="C2"/>
    <property type="match status" value="1"/>
</dbReference>
<dbReference type="GO" id="GO:0022829">
    <property type="term" value="F:wide pore channel activity"/>
    <property type="evidence" value="ECO:0007669"/>
    <property type="project" value="TreeGrafter"/>
</dbReference>
<keyword evidence="3" id="KW-1185">Reference proteome</keyword>
<dbReference type="GO" id="GO:0016020">
    <property type="term" value="C:membrane"/>
    <property type="evidence" value="ECO:0007669"/>
    <property type="project" value="TreeGrafter"/>
</dbReference>
<evidence type="ECO:0000313" key="3">
    <source>
        <dbReference type="Proteomes" id="UP000472263"/>
    </source>
</evidence>
<dbReference type="PANTHER" id="PTHR46096">
    <property type="entry name" value="PERFORIN-1"/>
    <property type="match status" value="1"/>
</dbReference>
<sequence length="130" mass="14501">PQLHQHLCLASLNRISVGEVQECVKTGLSLGLGKQSPSDLSSRCRVILSNQDTVTGYSQGPTVAYVVIWHGEGYRKTDLIESNSPCWNAYFVFDDVDTSDQLRLLVWDEDVLKSYDFLGCLKYGLSLTVQ</sequence>
<dbReference type="InterPro" id="IPR035892">
    <property type="entry name" value="C2_domain_sf"/>
</dbReference>
<accession>A0A667X6L1</accession>
<dbReference type="GO" id="GO:0001913">
    <property type="term" value="P:T cell mediated cytotoxicity"/>
    <property type="evidence" value="ECO:0007669"/>
    <property type="project" value="TreeGrafter"/>
</dbReference>
<dbReference type="PROSITE" id="PS50004">
    <property type="entry name" value="C2"/>
    <property type="match status" value="1"/>
</dbReference>
<proteinExistence type="predicted"/>
<dbReference type="InterPro" id="IPR052784">
    <property type="entry name" value="Perforin-1_pore-forming"/>
</dbReference>
<feature type="domain" description="C2" evidence="1">
    <location>
        <begin position="24"/>
        <end position="130"/>
    </location>
</feature>
<dbReference type="PANTHER" id="PTHR46096:SF1">
    <property type="entry name" value="PERFORIN 1.5"/>
    <property type="match status" value="1"/>
</dbReference>
<dbReference type="SUPFAM" id="SSF49562">
    <property type="entry name" value="C2 domain (Calcium/lipid-binding domain, CaLB)"/>
    <property type="match status" value="1"/>
</dbReference>
<dbReference type="AlphaFoldDB" id="A0A667X6L1"/>